<gene>
    <name evidence="4" type="primary">Klhl10_1</name>
    <name evidence="4" type="ORF">AVEN_59186_1</name>
</gene>
<evidence type="ECO:0000313" key="4">
    <source>
        <dbReference type="EMBL" id="GBN17531.1"/>
    </source>
</evidence>
<organism evidence="4 5">
    <name type="scientific">Araneus ventricosus</name>
    <name type="common">Orbweaver spider</name>
    <name type="synonym">Epeira ventricosa</name>
    <dbReference type="NCBI Taxonomy" id="182803"/>
    <lineage>
        <taxon>Eukaryota</taxon>
        <taxon>Metazoa</taxon>
        <taxon>Ecdysozoa</taxon>
        <taxon>Arthropoda</taxon>
        <taxon>Chelicerata</taxon>
        <taxon>Arachnida</taxon>
        <taxon>Araneae</taxon>
        <taxon>Araneomorphae</taxon>
        <taxon>Entelegynae</taxon>
        <taxon>Araneoidea</taxon>
        <taxon>Araneidae</taxon>
        <taxon>Araneus</taxon>
    </lineage>
</organism>
<dbReference type="Pfam" id="PF24681">
    <property type="entry name" value="Kelch_KLHDC2_KLHL20_DRC7"/>
    <property type="match status" value="1"/>
</dbReference>
<dbReference type="SUPFAM" id="SSF117281">
    <property type="entry name" value="Kelch motif"/>
    <property type="match status" value="1"/>
</dbReference>
<feature type="transmembrane region" description="Helical" evidence="3">
    <location>
        <begin position="160"/>
        <end position="177"/>
    </location>
</feature>
<keyword evidence="5" id="KW-1185">Reference proteome</keyword>
<evidence type="ECO:0000313" key="5">
    <source>
        <dbReference type="Proteomes" id="UP000499080"/>
    </source>
</evidence>
<sequence length="393" mass="45126">MILRSSDLKHKIKNRKKDVMIANHVSQAVHQDYFILAVIKEFSEVFKHVDVYQKMIFTGALHGLVCRVENMGIQMLSPIFSKLRIGYRALLSPTPEKINHHRVKGTFPTDHDKELIQTPSSLLFVVLGWSGNSPTVTIEVYLPVAKKWFYIPQNIFVKRAYHGVVILGILIYVIGGFDGRHCYNTTYCFNIHKRRWYRRASMKVPRCYVTALGFRGMVYALGGYDGDERFNSCERFDPRTRKWKYFSSMNARRSDASGAAHNGKVYVCGGFDGVQVLRSVEMYDPEQDQWTLISDMLVPRSGQVLVSHQGALLVIGGFNGEMRLRAVERFDEEKNVWVQHIPLLDARSNFGAVVLDDQLHVIGGYNGEYDSFSKQYPNNKYILLLLFRTYVST</sequence>
<protein>
    <submittedName>
        <fullName evidence="4">Kelch-like protein 10</fullName>
    </submittedName>
</protein>
<dbReference type="PANTHER" id="PTHR46344">
    <property type="entry name" value="OS02G0202900 PROTEIN"/>
    <property type="match status" value="1"/>
</dbReference>
<dbReference type="AlphaFoldDB" id="A0A4Y2LRW4"/>
<proteinExistence type="predicted"/>
<dbReference type="SMART" id="SM00612">
    <property type="entry name" value="Kelch"/>
    <property type="match status" value="5"/>
</dbReference>
<dbReference type="InterPro" id="IPR006652">
    <property type="entry name" value="Kelch_1"/>
</dbReference>
<dbReference type="Proteomes" id="UP000499080">
    <property type="component" value="Unassembled WGS sequence"/>
</dbReference>
<dbReference type="EMBL" id="BGPR01006269">
    <property type="protein sequence ID" value="GBN17531.1"/>
    <property type="molecule type" value="Genomic_DNA"/>
</dbReference>
<accession>A0A4Y2LRW4</accession>
<name>A0A4Y2LRW4_ARAVE</name>
<keyword evidence="1" id="KW-0880">Kelch repeat</keyword>
<reference evidence="4 5" key="1">
    <citation type="journal article" date="2019" name="Sci. Rep.">
        <title>Orb-weaving spider Araneus ventricosus genome elucidates the spidroin gene catalogue.</title>
        <authorList>
            <person name="Kono N."/>
            <person name="Nakamura H."/>
            <person name="Ohtoshi R."/>
            <person name="Moran D.A.P."/>
            <person name="Shinohara A."/>
            <person name="Yoshida Y."/>
            <person name="Fujiwara M."/>
            <person name="Mori M."/>
            <person name="Tomita M."/>
            <person name="Arakawa K."/>
        </authorList>
    </citation>
    <scope>NUCLEOTIDE SEQUENCE [LARGE SCALE GENOMIC DNA]</scope>
</reference>
<evidence type="ECO:0000256" key="1">
    <source>
        <dbReference type="ARBA" id="ARBA00022441"/>
    </source>
</evidence>
<comment type="caution">
    <text evidence="4">The sequence shown here is derived from an EMBL/GenBank/DDBJ whole genome shotgun (WGS) entry which is preliminary data.</text>
</comment>
<keyword evidence="3" id="KW-1133">Transmembrane helix</keyword>
<dbReference type="InterPro" id="IPR015915">
    <property type="entry name" value="Kelch-typ_b-propeller"/>
</dbReference>
<evidence type="ECO:0000256" key="2">
    <source>
        <dbReference type="ARBA" id="ARBA00022737"/>
    </source>
</evidence>
<keyword evidence="3" id="KW-0812">Transmembrane</keyword>
<dbReference type="OrthoDB" id="6428518at2759"/>
<dbReference type="PANTHER" id="PTHR46344:SF27">
    <property type="entry name" value="KELCH REPEAT SUPERFAMILY PROTEIN"/>
    <property type="match status" value="1"/>
</dbReference>
<keyword evidence="2" id="KW-0677">Repeat</keyword>
<evidence type="ECO:0000256" key="3">
    <source>
        <dbReference type="SAM" id="Phobius"/>
    </source>
</evidence>
<dbReference type="Gene3D" id="2.120.10.80">
    <property type="entry name" value="Kelch-type beta propeller"/>
    <property type="match status" value="1"/>
</dbReference>
<keyword evidence="3" id="KW-0472">Membrane</keyword>